<evidence type="ECO:0000256" key="4">
    <source>
        <dbReference type="ARBA" id="ARBA00022729"/>
    </source>
</evidence>
<dbReference type="Gene3D" id="2.10.90.10">
    <property type="entry name" value="Cystine-knot cytokines"/>
    <property type="match status" value="1"/>
</dbReference>
<reference evidence="6 7" key="1">
    <citation type="submission" date="2013-11" db="EMBL/GenBank/DDBJ databases">
        <title>Draft genome of the bovine lungworm Dictyocaulus viviparus.</title>
        <authorList>
            <person name="Mitreva M."/>
        </authorList>
    </citation>
    <scope>NUCLEOTIDE SEQUENCE [LARGE SCALE GENOMIC DNA]</scope>
    <source>
        <strain evidence="6 7">HannoverDv2000</strain>
    </source>
</reference>
<evidence type="ECO:0000256" key="5">
    <source>
        <dbReference type="SAM" id="MobiDB-lite"/>
    </source>
</evidence>
<keyword evidence="3" id="KW-0964">Secreted</keyword>
<organism evidence="6 7">
    <name type="scientific">Dictyocaulus viviparus</name>
    <name type="common">Bovine lungworm</name>
    <dbReference type="NCBI Taxonomy" id="29172"/>
    <lineage>
        <taxon>Eukaryota</taxon>
        <taxon>Metazoa</taxon>
        <taxon>Ecdysozoa</taxon>
        <taxon>Nematoda</taxon>
        <taxon>Chromadorea</taxon>
        <taxon>Rhabditida</taxon>
        <taxon>Rhabditina</taxon>
        <taxon>Rhabditomorpha</taxon>
        <taxon>Strongyloidea</taxon>
        <taxon>Metastrongylidae</taxon>
        <taxon>Dictyocaulus</taxon>
    </lineage>
</organism>
<name>A0A0D8Y4J5_DICVI</name>
<comment type="subcellular location">
    <subcellularLocation>
        <location evidence="1">Secreted</location>
    </subcellularLocation>
</comment>
<gene>
    <name evidence="6" type="ORF">DICVIV_02885</name>
</gene>
<accession>A0A0D8Y4J5</accession>
<sequence>MRESLDGINAEADEEWNPPTSEPPICRFSPKTEGDTSVMQRALCPWESRVNFDETREPKMIVESVCLCRRSRGASDAFCLPIKREIPVLRRVSCNTITNYWQYERGSQSITVGCHSVLPRAQRATPLTDHYTKFGDNEV</sequence>
<dbReference type="InterPro" id="IPR029034">
    <property type="entry name" value="Cystine-knot_cytokine"/>
</dbReference>
<dbReference type="GO" id="GO:0005576">
    <property type="term" value="C:extracellular region"/>
    <property type="evidence" value="ECO:0007669"/>
    <property type="project" value="UniProtKB-SubCell"/>
</dbReference>
<evidence type="ECO:0000256" key="2">
    <source>
        <dbReference type="ARBA" id="ARBA00007236"/>
    </source>
</evidence>
<keyword evidence="7" id="KW-1185">Reference proteome</keyword>
<protein>
    <submittedName>
        <fullName evidence="6">Interleukin-17</fullName>
    </submittedName>
</protein>
<dbReference type="OrthoDB" id="6038945at2759"/>
<comment type="similarity">
    <text evidence="2">Belongs to the IL-17 family.</text>
</comment>
<reference evidence="7" key="2">
    <citation type="journal article" date="2016" name="Sci. Rep.">
        <title>Dictyocaulus viviparus genome, variome and transcriptome elucidate lungworm biology and support future intervention.</title>
        <authorList>
            <person name="McNulty S.N."/>
            <person name="Strube C."/>
            <person name="Rosa B.A."/>
            <person name="Martin J.C."/>
            <person name="Tyagi R."/>
            <person name="Choi Y.J."/>
            <person name="Wang Q."/>
            <person name="Hallsworth Pepin K."/>
            <person name="Zhang X."/>
            <person name="Ozersky P."/>
            <person name="Wilson R.K."/>
            <person name="Sternberg P.W."/>
            <person name="Gasser R.B."/>
            <person name="Mitreva M."/>
        </authorList>
    </citation>
    <scope>NUCLEOTIDE SEQUENCE [LARGE SCALE GENOMIC DNA]</scope>
    <source>
        <strain evidence="7">HannoverDv2000</strain>
    </source>
</reference>
<dbReference type="AlphaFoldDB" id="A0A0D8Y4J5"/>
<proteinExistence type="inferred from homology"/>
<feature type="region of interest" description="Disordered" evidence="5">
    <location>
        <begin position="1"/>
        <end position="32"/>
    </location>
</feature>
<dbReference type="SUPFAM" id="SSF57501">
    <property type="entry name" value="Cystine-knot cytokines"/>
    <property type="match status" value="1"/>
</dbReference>
<dbReference type="STRING" id="29172.A0A0D8Y4J5"/>
<evidence type="ECO:0000313" key="6">
    <source>
        <dbReference type="EMBL" id="KJH50924.1"/>
    </source>
</evidence>
<evidence type="ECO:0000313" key="7">
    <source>
        <dbReference type="Proteomes" id="UP000053766"/>
    </source>
</evidence>
<dbReference type="InterPro" id="IPR010345">
    <property type="entry name" value="IL-17_fam"/>
</dbReference>
<dbReference type="Pfam" id="PF06083">
    <property type="entry name" value="IL17"/>
    <property type="match status" value="1"/>
</dbReference>
<evidence type="ECO:0000256" key="3">
    <source>
        <dbReference type="ARBA" id="ARBA00022525"/>
    </source>
</evidence>
<keyword evidence="4" id="KW-0732">Signal</keyword>
<dbReference type="Proteomes" id="UP000053766">
    <property type="component" value="Unassembled WGS sequence"/>
</dbReference>
<evidence type="ECO:0000256" key="1">
    <source>
        <dbReference type="ARBA" id="ARBA00004613"/>
    </source>
</evidence>
<dbReference type="GO" id="GO:0005125">
    <property type="term" value="F:cytokine activity"/>
    <property type="evidence" value="ECO:0007669"/>
    <property type="project" value="InterPro"/>
</dbReference>
<dbReference type="EMBL" id="KN716194">
    <property type="protein sequence ID" value="KJH50924.1"/>
    <property type="molecule type" value="Genomic_DNA"/>
</dbReference>